<reference evidence="3 4" key="1">
    <citation type="journal article" date="2018" name="Int. J. Syst. Evol. Microbiol.">
        <title>Epidermidibacterium keratini gen. nov., sp. nov., a member of the family Sporichthyaceae, isolated from keratin epidermis.</title>
        <authorList>
            <person name="Lee D.G."/>
            <person name="Trujillo M.E."/>
            <person name="Kang S."/>
            <person name="Nam J.J."/>
            <person name="Kim Y.J."/>
        </authorList>
    </citation>
    <scope>NUCLEOTIDE SEQUENCE [LARGE SCALE GENOMIC DNA]</scope>
    <source>
        <strain evidence="3 4">EPI-7</strain>
    </source>
</reference>
<dbReference type="OrthoDB" id="9812708at2"/>
<feature type="repeat" description="ANK" evidence="1">
    <location>
        <begin position="129"/>
        <end position="161"/>
    </location>
</feature>
<name>A0A7L4YJ02_9ACTN</name>
<keyword evidence="2" id="KW-0472">Membrane</keyword>
<sequence>MTDPQESILPPLDDGDIYIYAHSNGGISLIRSGGDLRAVTLAGALLAARATHESGDRVFVGGDNAPLSIDVIQVLRSLGWPLELFGAPARPQHWPGGKTAVMTATEAGAEDILDDLIARGADVHRADSMGSTALHHAAAAGNSAAVDALIAAGARVDLPNGKGATPLHIASTLGHREAAERLRYHGAYEPSAPLHSTSTTTSSSDKLFSRMHFLVLYVWLVPLIVAALVLILAWPPEVQDSVAITMLLLLPWIAVAPPLAFWRGGVPRRIDGSALMLRTLIGRRRVVDLDQVTFIAAGGSPHRRRRNTGGWLLLGLAEGASISRRSLRRLFIPDGDRDAVAAAVDRAVVVVLHGPNREEVLLPIATIAARRGTRVTPTVRRLFAASGRGSG</sequence>
<dbReference type="RefSeq" id="WP_159542218.1">
    <property type="nucleotide sequence ID" value="NZ_CP047156.1"/>
</dbReference>
<keyword evidence="2" id="KW-1133">Transmembrane helix</keyword>
<dbReference type="InterPro" id="IPR036770">
    <property type="entry name" value="Ankyrin_rpt-contain_sf"/>
</dbReference>
<protein>
    <recommendedName>
        <fullName evidence="5">Ankyrin repeat domain-containing protein</fullName>
    </recommendedName>
</protein>
<dbReference type="InterPro" id="IPR039323">
    <property type="entry name" value="ANKRD_45/46/60"/>
</dbReference>
<evidence type="ECO:0000313" key="3">
    <source>
        <dbReference type="EMBL" id="QHB99087.1"/>
    </source>
</evidence>
<dbReference type="AlphaFoldDB" id="A0A7L4YJ02"/>
<evidence type="ECO:0000256" key="2">
    <source>
        <dbReference type="SAM" id="Phobius"/>
    </source>
</evidence>
<proteinExistence type="predicted"/>
<feature type="transmembrane region" description="Helical" evidence="2">
    <location>
        <begin position="241"/>
        <end position="262"/>
    </location>
</feature>
<gene>
    <name evidence="3" type="ORF">EK0264_01450</name>
</gene>
<feature type="transmembrane region" description="Helical" evidence="2">
    <location>
        <begin position="214"/>
        <end position="235"/>
    </location>
</feature>
<organism evidence="3 4">
    <name type="scientific">Epidermidibacterium keratini</name>
    <dbReference type="NCBI Taxonomy" id="1891644"/>
    <lineage>
        <taxon>Bacteria</taxon>
        <taxon>Bacillati</taxon>
        <taxon>Actinomycetota</taxon>
        <taxon>Actinomycetes</taxon>
        <taxon>Sporichthyales</taxon>
        <taxon>Sporichthyaceae</taxon>
        <taxon>Epidermidibacterium</taxon>
    </lineage>
</organism>
<dbReference type="PROSITE" id="PS50088">
    <property type="entry name" value="ANK_REPEAT"/>
    <property type="match status" value="3"/>
</dbReference>
<dbReference type="Gene3D" id="1.25.40.20">
    <property type="entry name" value="Ankyrin repeat-containing domain"/>
    <property type="match status" value="1"/>
</dbReference>
<evidence type="ECO:0000313" key="4">
    <source>
        <dbReference type="Proteomes" id="UP000463857"/>
    </source>
</evidence>
<dbReference type="InterPro" id="IPR002110">
    <property type="entry name" value="Ankyrin_rpt"/>
</dbReference>
<feature type="repeat" description="ANK" evidence="1">
    <location>
        <begin position="162"/>
        <end position="187"/>
    </location>
</feature>
<dbReference type="PANTHER" id="PTHR22677:SF4">
    <property type="entry name" value="USHER SYNDROME TYPE-1G PROTEIN-LIKE PROTEIN"/>
    <property type="match status" value="1"/>
</dbReference>
<dbReference type="EMBL" id="CP047156">
    <property type="protein sequence ID" value="QHB99087.1"/>
    <property type="molecule type" value="Genomic_DNA"/>
</dbReference>
<dbReference type="KEGG" id="eke:EK0264_01450"/>
<keyword evidence="2" id="KW-0812">Transmembrane</keyword>
<evidence type="ECO:0008006" key="5">
    <source>
        <dbReference type="Google" id="ProtNLM"/>
    </source>
</evidence>
<dbReference type="InParanoid" id="A0A7L4YJ02"/>
<evidence type="ECO:0000256" key="1">
    <source>
        <dbReference type="PROSITE-ProRule" id="PRU00023"/>
    </source>
</evidence>
<accession>A0A7L4YJ02</accession>
<dbReference type="PROSITE" id="PS50297">
    <property type="entry name" value="ANK_REP_REGION"/>
    <property type="match status" value="3"/>
</dbReference>
<dbReference type="PANTHER" id="PTHR22677">
    <property type="entry name" value="ANKYRIN REPEAT DOMAIN-CONTAINING PROTEIN 60"/>
    <property type="match status" value="1"/>
</dbReference>
<feature type="repeat" description="ANK" evidence="1">
    <location>
        <begin position="96"/>
        <end position="128"/>
    </location>
</feature>
<dbReference type="SMART" id="SM00248">
    <property type="entry name" value="ANK"/>
    <property type="match status" value="3"/>
</dbReference>
<dbReference type="Pfam" id="PF12796">
    <property type="entry name" value="Ank_2"/>
    <property type="match status" value="1"/>
</dbReference>
<dbReference type="SUPFAM" id="SSF48403">
    <property type="entry name" value="Ankyrin repeat"/>
    <property type="match status" value="1"/>
</dbReference>
<dbReference type="Proteomes" id="UP000463857">
    <property type="component" value="Chromosome"/>
</dbReference>
<keyword evidence="1" id="KW-0040">ANK repeat</keyword>
<keyword evidence="4" id="KW-1185">Reference proteome</keyword>